<dbReference type="OrthoDB" id="9780606at2"/>
<dbReference type="InterPro" id="IPR027417">
    <property type="entry name" value="P-loop_NTPase"/>
</dbReference>
<evidence type="ECO:0000259" key="1">
    <source>
        <dbReference type="Pfam" id="PF12705"/>
    </source>
</evidence>
<keyword evidence="2" id="KW-0067">ATP-binding</keyword>
<evidence type="ECO:0000313" key="3">
    <source>
        <dbReference type="Proteomes" id="UP000282211"/>
    </source>
</evidence>
<keyword evidence="3" id="KW-1185">Reference proteome</keyword>
<proteinExistence type="predicted"/>
<dbReference type="InterPro" id="IPR011604">
    <property type="entry name" value="PDDEXK-like_dom_sf"/>
</dbReference>
<organism evidence="2 3">
    <name type="scientific">Litorimonas taeanensis</name>
    <dbReference type="NCBI Taxonomy" id="568099"/>
    <lineage>
        <taxon>Bacteria</taxon>
        <taxon>Pseudomonadati</taxon>
        <taxon>Pseudomonadota</taxon>
        <taxon>Alphaproteobacteria</taxon>
        <taxon>Maricaulales</taxon>
        <taxon>Robiginitomaculaceae</taxon>
    </lineage>
</organism>
<dbReference type="InParanoid" id="A0A420WIJ3"/>
<dbReference type="InterPro" id="IPR038726">
    <property type="entry name" value="PDDEXK_AddAB-type"/>
</dbReference>
<comment type="caution">
    <text evidence="2">The sequence shown here is derived from an EMBL/GenBank/DDBJ whole genome shotgun (WGS) entry which is preliminary data.</text>
</comment>
<dbReference type="EMBL" id="RBII01000001">
    <property type="protein sequence ID" value="RKQ70830.1"/>
    <property type="molecule type" value="Genomic_DNA"/>
</dbReference>
<protein>
    <submittedName>
        <fullName evidence="2">ATP-dependent helicase/nuclease subunit B</fullName>
    </submittedName>
</protein>
<sequence length="1018" mass="111918">MSLRGVYNMPSGLPFLEALAKGLHAEYGDELSRALILLPTRRAVRGLTDVFVQIARDGKTGVALLPRLNTLADIDPNEPPFEPSDVAGLVPPAIDSVQRRFEMARVIEQFYRRASDLPLDAAAALSLADPLLAILDDAAAEETKISDLAALADIQAFAAEHFQHQAELYKIIQTYWPQRLKEINALEPKTRQVRVLDTLTAQWRDNPPDYPIVIAGSTGTLGATARLMACVSELPKGVVVLPGLTNSTTEVWEAIDEQHPQNALKNLLNTMGVERGSVKNWPFLDKTNAAKERDLKSRRNLIAESLVPVDNTSDWLKRIQTLRQNAKTDGLSGDPFITGMQGLSVLEASNDEEEALVIALIMRETLESKERTAALVTPDQALARRVKARLRRWSVDVDLSQGEPLEETPIGGFLSAIVDWLADPQSPVSMAVLFNHPLTQLEGDFGSARREWQALEKSVFRGVRPSAHEIQKRDKTQLIERLNLALAPLLGVEDNASVETWATALWQSAINLSQTNEEKAETIWTSLGGREAQSVLQSLVDYGHNLPNIGAKGLARLLAVLMRGKVVRPPFGTHPRLTILGPLEARMLSADTIILGGLNEGVWPATPKVEPFLSRGMRKAVGLSLPEKRFGLSAHDFAELASNPNVILTRSRRSGGSPMVASRWLWRLNTLLTGALGKEEAEAVLGDKAHYLEWVDALDTVLPEQVKPAAPPEPRPAKDERWQFSRGRSVSITQVKTWIRDPYSIFAKHALGLKSLDPLDANHGAGDFGTAIHNGLEGFLRTQQRVDNANAAANDIGSAADQVPEVLVEQLNASFKESGYSSEEISKEQSRFHAIAKSFLDWLKTRRAAGFDVYGIEEEAHFEITGLNFTLTGKADLIERSPAGYGVIDYKTGTPSSAKVVMAGFDPQLPLTAWLLAQGGFKGLAKGETIEMGYVRVKGSNDDFSHTQLTVPFVKDGLSAEDYASEAFNSLRELILAYDDPNTAYYSQPRIQYTHDYGDYDDLARRPEWASLGRDFGA</sequence>
<reference evidence="2 3" key="1">
    <citation type="submission" date="2018-10" db="EMBL/GenBank/DDBJ databases">
        <title>Genomic Encyclopedia of Type Strains, Phase IV (KMG-IV): sequencing the most valuable type-strain genomes for metagenomic binning, comparative biology and taxonomic classification.</title>
        <authorList>
            <person name="Goeker M."/>
        </authorList>
    </citation>
    <scope>NUCLEOTIDE SEQUENCE [LARGE SCALE GENOMIC DNA]</scope>
    <source>
        <strain evidence="2 3">DSM 22008</strain>
    </source>
</reference>
<evidence type="ECO:0000313" key="2">
    <source>
        <dbReference type="EMBL" id="RKQ70830.1"/>
    </source>
</evidence>
<keyword evidence="2" id="KW-0547">Nucleotide-binding</keyword>
<gene>
    <name evidence="2" type="ORF">DES40_0131</name>
</gene>
<accession>A0A420WIJ3</accession>
<dbReference type="AlphaFoldDB" id="A0A420WIJ3"/>
<feature type="domain" description="PD-(D/E)XK endonuclease-like" evidence="1">
    <location>
        <begin position="730"/>
        <end position="975"/>
    </location>
</feature>
<dbReference type="RefSeq" id="WP_121098653.1">
    <property type="nucleotide sequence ID" value="NZ_RBII01000001.1"/>
</dbReference>
<dbReference type="Proteomes" id="UP000282211">
    <property type="component" value="Unassembled WGS sequence"/>
</dbReference>
<name>A0A420WIJ3_9PROT</name>
<dbReference type="Pfam" id="PF12705">
    <property type="entry name" value="PDDEXK_1"/>
    <property type="match status" value="1"/>
</dbReference>
<dbReference type="GO" id="GO:0004386">
    <property type="term" value="F:helicase activity"/>
    <property type="evidence" value="ECO:0007669"/>
    <property type="project" value="UniProtKB-KW"/>
</dbReference>
<keyword evidence="2" id="KW-0347">Helicase</keyword>
<keyword evidence="2" id="KW-0378">Hydrolase</keyword>
<dbReference type="SUPFAM" id="SSF52540">
    <property type="entry name" value="P-loop containing nucleoside triphosphate hydrolases"/>
    <property type="match status" value="1"/>
</dbReference>
<dbReference type="Gene3D" id="3.90.320.10">
    <property type="match status" value="1"/>
</dbReference>